<keyword evidence="1" id="KW-0472">Membrane</keyword>
<keyword evidence="2" id="KW-0732">Signal</keyword>
<reference evidence="3" key="2">
    <citation type="submission" date="2021-02" db="EMBL/GenBank/DDBJ databases">
        <authorList>
            <person name="Kimball J.A."/>
            <person name="Haas M.W."/>
            <person name="Macchietto M."/>
            <person name="Kono T."/>
            <person name="Duquette J."/>
            <person name="Shao M."/>
        </authorList>
    </citation>
    <scope>NUCLEOTIDE SEQUENCE</scope>
    <source>
        <tissue evidence="3">Fresh leaf tissue</tissue>
    </source>
</reference>
<dbReference type="OrthoDB" id="686454at2759"/>
<dbReference type="Proteomes" id="UP000729402">
    <property type="component" value="Unassembled WGS sequence"/>
</dbReference>
<organism evidence="3 4">
    <name type="scientific">Zizania palustris</name>
    <name type="common">Northern wild rice</name>
    <dbReference type="NCBI Taxonomy" id="103762"/>
    <lineage>
        <taxon>Eukaryota</taxon>
        <taxon>Viridiplantae</taxon>
        <taxon>Streptophyta</taxon>
        <taxon>Embryophyta</taxon>
        <taxon>Tracheophyta</taxon>
        <taxon>Spermatophyta</taxon>
        <taxon>Magnoliopsida</taxon>
        <taxon>Liliopsida</taxon>
        <taxon>Poales</taxon>
        <taxon>Poaceae</taxon>
        <taxon>BOP clade</taxon>
        <taxon>Oryzoideae</taxon>
        <taxon>Oryzeae</taxon>
        <taxon>Zizaniinae</taxon>
        <taxon>Zizania</taxon>
    </lineage>
</organism>
<reference evidence="3" key="1">
    <citation type="journal article" date="2021" name="bioRxiv">
        <title>Whole Genome Assembly and Annotation of Northern Wild Rice, Zizania palustris L., Supports a Whole Genome Duplication in the Zizania Genus.</title>
        <authorList>
            <person name="Haas M."/>
            <person name="Kono T."/>
            <person name="Macchietto M."/>
            <person name="Millas R."/>
            <person name="McGilp L."/>
            <person name="Shao M."/>
            <person name="Duquette J."/>
            <person name="Hirsch C.N."/>
            <person name="Kimball J."/>
        </authorList>
    </citation>
    <scope>NUCLEOTIDE SEQUENCE</scope>
    <source>
        <tissue evidence="3">Fresh leaf tissue</tissue>
    </source>
</reference>
<proteinExistence type="predicted"/>
<protein>
    <submittedName>
        <fullName evidence="3">Uncharacterized protein</fullName>
    </submittedName>
</protein>
<comment type="caution">
    <text evidence="3">The sequence shown here is derived from an EMBL/GenBank/DDBJ whole genome shotgun (WGS) entry which is preliminary data.</text>
</comment>
<keyword evidence="4" id="KW-1185">Reference proteome</keyword>
<dbReference type="AlphaFoldDB" id="A0A8J6C4Z2"/>
<sequence length="113" mass="11806">MAPRLILFCLVSSQLAMTAVVMGRPLAIFGGGVGGSGTPMSIADAPSAAHLHGYSFLESSLAGSPLMSPRRGLFDRRLAGGKIILGGLAAAIIAAVFAYIRITRRRRKTEPKP</sequence>
<gene>
    <name evidence="3" type="ORF">GUJ93_ZPchr0013g34002</name>
</gene>
<feature type="chain" id="PRO_5035174655" evidence="2">
    <location>
        <begin position="24"/>
        <end position="113"/>
    </location>
</feature>
<dbReference type="PANTHER" id="PTHR34558:SF17">
    <property type="entry name" value="OS07G0549100 PROTEIN"/>
    <property type="match status" value="1"/>
</dbReference>
<evidence type="ECO:0000313" key="3">
    <source>
        <dbReference type="EMBL" id="KAG8099718.1"/>
    </source>
</evidence>
<accession>A0A8J6C4Z2</accession>
<feature type="signal peptide" evidence="2">
    <location>
        <begin position="1"/>
        <end position="23"/>
    </location>
</feature>
<keyword evidence="1" id="KW-1133">Transmembrane helix</keyword>
<name>A0A8J6C4Z2_ZIZPA</name>
<evidence type="ECO:0000256" key="1">
    <source>
        <dbReference type="SAM" id="Phobius"/>
    </source>
</evidence>
<dbReference type="PANTHER" id="PTHR34558">
    <property type="entry name" value="EXPRESSED PROTEIN"/>
    <property type="match status" value="1"/>
</dbReference>
<evidence type="ECO:0000256" key="2">
    <source>
        <dbReference type="SAM" id="SignalP"/>
    </source>
</evidence>
<evidence type="ECO:0000313" key="4">
    <source>
        <dbReference type="Proteomes" id="UP000729402"/>
    </source>
</evidence>
<keyword evidence="1" id="KW-0812">Transmembrane</keyword>
<feature type="transmembrane region" description="Helical" evidence="1">
    <location>
        <begin position="83"/>
        <end position="102"/>
    </location>
</feature>
<dbReference type="EMBL" id="JAAALK010000079">
    <property type="protein sequence ID" value="KAG8099718.1"/>
    <property type="molecule type" value="Genomic_DNA"/>
</dbReference>